<dbReference type="GO" id="GO:0004672">
    <property type="term" value="F:protein kinase activity"/>
    <property type="evidence" value="ECO:0007669"/>
    <property type="project" value="InterPro"/>
</dbReference>
<dbReference type="RefSeq" id="WP_168631237.1">
    <property type="nucleotide sequence ID" value="NZ_BONL01000008.1"/>
</dbReference>
<accession>A0A7X6KXP4</accession>
<keyword evidence="2" id="KW-0808">Transferase</keyword>
<evidence type="ECO:0000259" key="1">
    <source>
        <dbReference type="Pfam" id="PF01636"/>
    </source>
</evidence>
<protein>
    <submittedName>
        <fullName evidence="2">Phosphotransferase</fullName>
    </submittedName>
</protein>
<dbReference type="EMBL" id="JAAXOX010000012">
    <property type="protein sequence ID" value="NKY24102.1"/>
    <property type="molecule type" value="Genomic_DNA"/>
</dbReference>
<dbReference type="Pfam" id="PF01636">
    <property type="entry name" value="APH"/>
    <property type="match status" value="1"/>
</dbReference>
<proteinExistence type="predicted"/>
<dbReference type="InterPro" id="IPR008266">
    <property type="entry name" value="Tyr_kinase_AS"/>
</dbReference>
<dbReference type="SUPFAM" id="SSF56112">
    <property type="entry name" value="Protein kinase-like (PK-like)"/>
    <property type="match status" value="1"/>
</dbReference>
<keyword evidence="3" id="KW-1185">Reference proteome</keyword>
<dbReference type="InterPro" id="IPR011009">
    <property type="entry name" value="Kinase-like_dom_sf"/>
</dbReference>
<evidence type="ECO:0000313" key="3">
    <source>
        <dbReference type="Proteomes" id="UP000581206"/>
    </source>
</evidence>
<dbReference type="Gene3D" id="3.90.1200.10">
    <property type="match status" value="1"/>
</dbReference>
<feature type="domain" description="Aminoglycoside phosphotransferase" evidence="1">
    <location>
        <begin position="68"/>
        <end position="260"/>
    </location>
</feature>
<dbReference type="InterPro" id="IPR002575">
    <property type="entry name" value="Aminoglycoside_PTrfase"/>
</dbReference>
<sequence length="330" mass="35394">MSADDAMTPAPAPMAFSGQRLDWRDLPRAVRTRIQELAGAQVSAETSATTGFSPGFAAVLELADGRGVFVKAVSPEQNPQSPELARAEVRAAQAIPAQVPAPRLLWHDDDGDWVLLGFEVATGRPPLVPWRPVELRRVLDAMAVLAEARPVEGHRLPATSEHFAEEFRGWQLLAAGPGADLDRTADWAEGTGDWLRAHLGDLTTWAADAPAALAGDRLVHGDLRADNVMIDAEHVALIDWPHASVGAGWADLAFMLPSVAMQGGGCPQEIFWAEPMAAGVEPERLRAVVAGLAGYFTHGALQPPPPGIPNLRRFQRAQAEQALRWLATLA</sequence>
<reference evidence="2 3" key="1">
    <citation type="submission" date="2020-04" db="EMBL/GenBank/DDBJ databases">
        <title>MicrobeNet Type strains.</title>
        <authorList>
            <person name="Nicholson A.C."/>
        </authorList>
    </citation>
    <scope>NUCLEOTIDE SEQUENCE [LARGE SCALE GENOMIC DNA]</scope>
    <source>
        <strain evidence="2 3">ATCC BAA-788</strain>
    </source>
</reference>
<dbReference type="AlphaFoldDB" id="A0A7X6KXP4"/>
<dbReference type="PROSITE" id="PS00109">
    <property type="entry name" value="PROTEIN_KINASE_TYR"/>
    <property type="match status" value="1"/>
</dbReference>
<name>A0A7X6KXP4_9CELL</name>
<evidence type="ECO:0000313" key="2">
    <source>
        <dbReference type="EMBL" id="NKY24102.1"/>
    </source>
</evidence>
<comment type="caution">
    <text evidence="2">The sequence shown here is derived from an EMBL/GenBank/DDBJ whole genome shotgun (WGS) entry which is preliminary data.</text>
</comment>
<organism evidence="2 3">
    <name type="scientific">Cellulomonas denverensis</name>
    <dbReference type="NCBI Taxonomy" id="264297"/>
    <lineage>
        <taxon>Bacteria</taxon>
        <taxon>Bacillati</taxon>
        <taxon>Actinomycetota</taxon>
        <taxon>Actinomycetes</taxon>
        <taxon>Micrococcales</taxon>
        <taxon>Cellulomonadaceae</taxon>
        <taxon>Cellulomonas</taxon>
    </lineage>
</organism>
<dbReference type="Proteomes" id="UP000581206">
    <property type="component" value="Unassembled WGS sequence"/>
</dbReference>
<gene>
    <name evidence="2" type="ORF">HGA03_15640</name>
</gene>